<dbReference type="FunFam" id="3.40.50.720:FF:000363">
    <property type="entry name" value="D-isomer specific 2-hydroxyacid dehydrogenase"/>
    <property type="match status" value="1"/>
</dbReference>
<keyword evidence="2" id="KW-0520">NAD</keyword>
<reference evidence="4" key="1">
    <citation type="submission" date="2023-08" db="EMBL/GenBank/DDBJ databases">
        <authorList>
            <person name="Alioto T."/>
            <person name="Alioto T."/>
            <person name="Gomez Garrido J."/>
        </authorList>
    </citation>
    <scope>NUCLEOTIDE SEQUENCE</scope>
</reference>
<dbReference type="EMBL" id="OX597822">
    <property type="protein sequence ID" value="CAI9728365.1"/>
    <property type="molecule type" value="Genomic_DNA"/>
</dbReference>
<dbReference type="AlphaFoldDB" id="A0AA36B5N4"/>
<feature type="domain" description="D-isomer specific 2-hydroxyacid dehydrogenase NAD-binding" evidence="3">
    <location>
        <begin position="116"/>
        <end position="297"/>
    </location>
</feature>
<dbReference type="Gene3D" id="3.40.50.720">
    <property type="entry name" value="NAD(P)-binding Rossmann-like Domain"/>
    <property type="match status" value="2"/>
</dbReference>
<protein>
    <submittedName>
        <fullName evidence="4">Hydroxypyruvate reductase A-like</fullName>
    </submittedName>
</protein>
<evidence type="ECO:0000256" key="2">
    <source>
        <dbReference type="ARBA" id="ARBA00023027"/>
    </source>
</evidence>
<accession>A0AA36B5N4</accession>
<dbReference type="PANTHER" id="PTHR43333">
    <property type="entry name" value="2-HACID_DH_C DOMAIN-CONTAINING PROTEIN"/>
    <property type="match status" value="1"/>
</dbReference>
<gene>
    <name evidence="4" type="ORF">OCTVUL_1B022152</name>
</gene>
<name>A0AA36B5N4_OCTVU</name>
<keyword evidence="5" id="KW-1185">Reference proteome</keyword>
<dbReference type="GO" id="GO:0016491">
    <property type="term" value="F:oxidoreductase activity"/>
    <property type="evidence" value="ECO:0007669"/>
    <property type="project" value="UniProtKB-KW"/>
</dbReference>
<dbReference type="SUPFAM" id="SSF51735">
    <property type="entry name" value="NAD(P)-binding Rossmann-fold domains"/>
    <property type="match status" value="1"/>
</dbReference>
<dbReference type="InterPro" id="IPR036291">
    <property type="entry name" value="NAD(P)-bd_dom_sf"/>
</dbReference>
<dbReference type="Proteomes" id="UP001162480">
    <property type="component" value="Chromosome 9"/>
</dbReference>
<organism evidence="4 5">
    <name type="scientific">Octopus vulgaris</name>
    <name type="common">Common octopus</name>
    <dbReference type="NCBI Taxonomy" id="6645"/>
    <lineage>
        <taxon>Eukaryota</taxon>
        <taxon>Metazoa</taxon>
        <taxon>Spiralia</taxon>
        <taxon>Lophotrochozoa</taxon>
        <taxon>Mollusca</taxon>
        <taxon>Cephalopoda</taxon>
        <taxon>Coleoidea</taxon>
        <taxon>Octopodiformes</taxon>
        <taxon>Octopoda</taxon>
        <taxon>Incirrata</taxon>
        <taxon>Octopodidae</taxon>
        <taxon>Octopus</taxon>
    </lineage>
</organism>
<dbReference type="InterPro" id="IPR006140">
    <property type="entry name" value="D-isomer_DH_NAD-bd"/>
</dbReference>
<dbReference type="GO" id="GO:0051287">
    <property type="term" value="F:NAD binding"/>
    <property type="evidence" value="ECO:0007669"/>
    <property type="project" value="InterPro"/>
</dbReference>
<evidence type="ECO:0000313" key="4">
    <source>
        <dbReference type="EMBL" id="CAI9728365.1"/>
    </source>
</evidence>
<dbReference type="CDD" id="cd05300">
    <property type="entry name" value="2-Hacid_dh_1"/>
    <property type="match status" value="1"/>
</dbReference>
<evidence type="ECO:0000256" key="1">
    <source>
        <dbReference type="ARBA" id="ARBA00023002"/>
    </source>
</evidence>
<sequence>MSRVAAVHILSEIKHLHGLVQNALPNIKVIDAAPLLTSDPENTVAKKQLSEIEVLLAEPGLAKRYFHLFPSLKWLHSTFAGVDTLLKEIDPNNPPKFLLTRSGEGFGHSITDYVIGYIIAKERHFFDMKEGQDNCAWDTGKCSSLFLTSQLNIGILGVGEIGKHIAKTCKFLGMTTWGLVRSNAEERKTQYPEVDHLCIKSNLDHLLSNCDYICNILPSTKDTRGLLSGDVLAACKNRKTTFINVGRGDVIDDDSLVNALRSKWLDGAILDVFNTEPLPSDSLLWKMPNVIITPHISGLSVPSLVCKVFQENFELFSEGKNLKFEIDWLKAY</sequence>
<dbReference type="PANTHER" id="PTHR43333:SF1">
    <property type="entry name" value="D-ISOMER SPECIFIC 2-HYDROXYACID DEHYDROGENASE NAD-BINDING DOMAIN-CONTAINING PROTEIN"/>
    <property type="match status" value="1"/>
</dbReference>
<keyword evidence="1" id="KW-0560">Oxidoreductase</keyword>
<proteinExistence type="predicted"/>
<dbReference type="Pfam" id="PF02826">
    <property type="entry name" value="2-Hacid_dh_C"/>
    <property type="match status" value="1"/>
</dbReference>
<evidence type="ECO:0000313" key="5">
    <source>
        <dbReference type="Proteomes" id="UP001162480"/>
    </source>
</evidence>
<evidence type="ECO:0000259" key="3">
    <source>
        <dbReference type="Pfam" id="PF02826"/>
    </source>
</evidence>